<accession>A0A8K0L5W8</accession>
<feature type="chain" id="PRO_5035420797" description="Amidase domain-containing protein" evidence="1">
    <location>
        <begin position="18"/>
        <end position="595"/>
    </location>
</feature>
<reference evidence="3" key="1">
    <citation type="submission" date="2021-07" db="EMBL/GenBank/DDBJ databases">
        <title>Elsinoe batatas strain:CRI-CJ2 Genome sequencing and assembly.</title>
        <authorList>
            <person name="Huang L."/>
        </authorList>
    </citation>
    <scope>NUCLEOTIDE SEQUENCE</scope>
    <source>
        <strain evidence="3">CRI-CJ2</strain>
    </source>
</reference>
<name>A0A8K0L5W8_9PEZI</name>
<dbReference type="OrthoDB" id="566138at2759"/>
<comment type="caution">
    <text evidence="3">The sequence shown here is derived from an EMBL/GenBank/DDBJ whole genome shotgun (WGS) entry which is preliminary data.</text>
</comment>
<keyword evidence="4" id="KW-1185">Reference proteome</keyword>
<feature type="domain" description="Amidase" evidence="2">
    <location>
        <begin position="87"/>
        <end position="370"/>
    </location>
</feature>
<organism evidence="3 4">
    <name type="scientific">Elsinoe batatas</name>
    <dbReference type="NCBI Taxonomy" id="2601811"/>
    <lineage>
        <taxon>Eukaryota</taxon>
        <taxon>Fungi</taxon>
        <taxon>Dikarya</taxon>
        <taxon>Ascomycota</taxon>
        <taxon>Pezizomycotina</taxon>
        <taxon>Dothideomycetes</taxon>
        <taxon>Dothideomycetidae</taxon>
        <taxon>Myriangiales</taxon>
        <taxon>Elsinoaceae</taxon>
        <taxon>Elsinoe</taxon>
    </lineage>
</organism>
<evidence type="ECO:0000313" key="3">
    <source>
        <dbReference type="EMBL" id="KAG8630506.1"/>
    </source>
</evidence>
<dbReference type="SUPFAM" id="SSF75304">
    <property type="entry name" value="Amidase signature (AS) enzymes"/>
    <property type="match status" value="1"/>
</dbReference>
<dbReference type="PANTHER" id="PTHR42678:SF37">
    <property type="entry name" value="AMIDASE C869.01-RELATED"/>
    <property type="match status" value="1"/>
</dbReference>
<dbReference type="InterPro" id="IPR023631">
    <property type="entry name" value="Amidase_dom"/>
</dbReference>
<gene>
    <name evidence="3" type="ORF">KVT40_002125</name>
</gene>
<proteinExistence type="predicted"/>
<keyword evidence="1" id="KW-0732">Signal</keyword>
<evidence type="ECO:0000313" key="4">
    <source>
        <dbReference type="Proteomes" id="UP000809789"/>
    </source>
</evidence>
<dbReference type="Gene3D" id="3.90.1300.10">
    <property type="entry name" value="Amidase signature (AS) domain"/>
    <property type="match status" value="1"/>
</dbReference>
<dbReference type="AlphaFoldDB" id="A0A8K0L5W8"/>
<feature type="signal peptide" evidence="1">
    <location>
        <begin position="1"/>
        <end position="17"/>
    </location>
</feature>
<dbReference type="PANTHER" id="PTHR42678">
    <property type="entry name" value="AMIDASE"/>
    <property type="match status" value="1"/>
</dbReference>
<evidence type="ECO:0000256" key="1">
    <source>
        <dbReference type="SAM" id="SignalP"/>
    </source>
</evidence>
<dbReference type="Proteomes" id="UP000809789">
    <property type="component" value="Unassembled WGS sequence"/>
</dbReference>
<sequence>MQLTLLSILFARSPSLCHWHDNGTEKCKNLLSYDAAAAIDPIAPVENYFPTPGSLFVLQPCRGVDLEETSIDQLQQYLESDIFTSVDLVRCAIQRIDQTQNYLSSVAELNPDVLAIASSLDLERRQGRIRSNLHGIPFLVKENMASKDKMQTTAGSWALQGSIVPRDAHVVAKLRQAGAVFLGKSALSEWADMRSNLYSEGYSARDGQVRGPYNFTVNAGGSSTGSGAAVAANIVPFALGTETDGSVITPAERNALVGIKPTVGLTSRAGVIPESEHQDTVGILARTLRDATYVLDAIYGVDDRDNYTTAQLGKTPSGGYAPALSNSSILANTTFGIPWSTFWNYTPAAELPAFFAIIDLFRSAGATIVNGTEIADAECIVSPTGWNWDYGTARGFPNESEYTVVKVDFYNNIKTYLAELNNTNIRSLEDIVQYNYDNDGTEGGNPGTVPAYESGQDGFLASLDSKGIQNETYFQALAFCQRATREEGIDAMLNQGPDGTRIDALLVPPRVGQTYQIAAQASYPYITIPAATEEETGMPFGLGLMGSAWEEEKLIRVSSAAEDIIKQAQARGVKVGRTLPEWREYTARNIPVINI</sequence>
<dbReference type="InterPro" id="IPR036928">
    <property type="entry name" value="AS_sf"/>
</dbReference>
<evidence type="ECO:0000259" key="2">
    <source>
        <dbReference type="Pfam" id="PF01425"/>
    </source>
</evidence>
<dbReference type="EMBL" id="JAESVG020000002">
    <property type="protein sequence ID" value="KAG8630506.1"/>
    <property type="molecule type" value="Genomic_DNA"/>
</dbReference>
<dbReference type="Pfam" id="PF01425">
    <property type="entry name" value="Amidase"/>
    <property type="match status" value="1"/>
</dbReference>
<protein>
    <recommendedName>
        <fullName evidence="2">Amidase domain-containing protein</fullName>
    </recommendedName>
</protein>